<evidence type="ECO:0000256" key="3">
    <source>
        <dbReference type="SAM" id="SignalP"/>
    </source>
</evidence>
<dbReference type="InterPro" id="IPR011622">
    <property type="entry name" value="7TMR_DISM_rcpt_extracell_dom2"/>
</dbReference>
<proteinExistence type="predicted"/>
<dbReference type="Proteomes" id="UP001139450">
    <property type="component" value="Unassembled WGS sequence"/>
</dbReference>
<dbReference type="RefSeq" id="WP_245130288.1">
    <property type="nucleotide sequence ID" value="NZ_JALJEJ010000005.1"/>
</dbReference>
<feature type="transmembrane region" description="Helical" evidence="2">
    <location>
        <begin position="224"/>
        <end position="246"/>
    </location>
</feature>
<name>A0A9X1X387_9SPHI</name>
<accession>A0A9X1X387</accession>
<evidence type="ECO:0000259" key="4">
    <source>
        <dbReference type="Pfam" id="PF07695"/>
    </source>
</evidence>
<comment type="caution">
    <text evidence="6">The sequence shown here is derived from an EMBL/GenBank/DDBJ whole genome shotgun (WGS) entry which is preliminary data.</text>
</comment>
<feature type="signal peptide" evidence="3">
    <location>
        <begin position="1"/>
        <end position="29"/>
    </location>
</feature>
<dbReference type="InterPro" id="IPR011623">
    <property type="entry name" value="7TMR_DISM_rcpt_extracell_dom1"/>
</dbReference>
<keyword evidence="7" id="KW-1185">Reference proteome</keyword>
<sequence length="650" mass="76591">MRILLRRYFWFQKAILVNVVLFLGLAAHAQQVLDVNNQLEQHKFIAGEIATLEDATGKLSFTDIISNNYQQKFRENNLHYPTNHHVKATYWYRVKLRFDSLDANQISLFEFFDQTTDHVTAYIPDAQGKYQASTSGAGVNFYNRLFQHKNFHFLIKNNSPGEYTYYFRLRSANPVNVIIVYRTLSYFIYYALNEYLTFGLFYGMILIFCLHNLLMFLAVKRRQYLYYVFYILSVGFYEMCVDGIAFQYLWPNKPWLNAYGYGTALYLLSMFALVFTKELLQVKQRVRRLAKLIDYILVLRTVYFLVCLFFNKGLFIYKFVEFIPLSLAFLTGIRIYRNGFKPARFFVLAYTFLFLGFSIKALSALGMLWFLPAPINYYSLSFCFVIEMVLLSFAIGDQVRLLRKEKDEARDETIRQMQINSELKDSINQELERQVEVRTREVVEKSEEILAQAHTIEEQNEQLMEINRLLEQQAAEITRMNVLLEKDNHQLKTNISKVIDARVESTEMNFEEFSAKYPDQEACYKFLSDLKWKNGYKCTRCEHTTYCTGRVAYSRRCTKCSYEESPMHNTIFQNNRISINKAFYLVYLMYTSKGTISSHQLSEKLGIRQSTCWTYAIRIKKVMQEQKRARKKGAPQGWSALVLSAEMQDI</sequence>
<keyword evidence="1" id="KW-0175">Coiled coil</keyword>
<evidence type="ECO:0000256" key="2">
    <source>
        <dbReference type="SAM" id="Phobius"/>
    </source>
</evidence>
<feature type="transmembrane region" description="Helical" evidence="2">
    <location>
        <begin position="258"/>
        <end position="280"/>
    </location>
</feature>
<keyword evidence="2" id="KW-0472">Membrane</keyword>
<feature type="transmembrane region" description="Helical" evidence="2">
    <location>
        <begin position="292"/>
        <end position="311"/>
    </location>
</feature>
<organism evidence="6 7">
    <name type="scientific">Mucilaginibacter straminoryzae</name>
    <dbReference type="NCBI Taxonomy" id="2932774"/>
    <lineage>
        <taxon>Bacteria</taxon>
        <taxon>Pseudomonadati</taxon>
        <taxon>Bacteroidota</taxon>
        <taxon>Sphingobacteriia</taxon>
        <taxon>Sphingobacteriales</taxon>
        <taxon>Sphingobacteriaceae</taxon>
        <taxon>Mucilaginibacter</taxon>
    </lineage>
</organism>
<feature type="domain" description="7TM-DISM receptor extracellular" evidence="5">
    <location>
        <begin position="48"/>
        <end position="179"/>
    </location>
</feature>
<evidence type="ECO:0000313" key="7">
    <source>
        <dbReference type="Proteomes" id="UP001139450"/>
    </source>
</evidence>
<evidence type="ECO:0000259" key="5">
    <source>
        <dbReference type="Pfam" id="PF07696"/>
    </source>
</evidence>
<feature type="coiled-coil region" evidence="1">
    <location>
        <begin position="428"/>
        <end position="487"/>
    </location>
</feature>
<feature type="chain" id="PRO_5040867647" evidence="3">
    <location>
        <begin position="30"/>
        <end position="650"/>
    </location>
</feature>
<keyword evidence="2" id="KW-1133">Transmembrane helix</keyword>
<feature type="transmembrane region" description="Helical" evidence="2">
    <location>
        <begin position="195"/>
        <end position="217"/>
    </location>
</feature>
<keyword evidence="2" id="KW-0812">Transmembrane</keyword>
<dbReference type="Pfam" id="PF07696">
    <property type="entry name" value="7TMR-DISMED2"/>
    <property type="match status" value="1"/>
</dbReference>
<dbReference type="Gene3D" id="2.60.40.2380">
    <property type="match status" value="1"/>
</dbReference>
<feature type="transmembrane region" description="Helical" evidence="2">
    <location>
        <begin position="317"/>
        <end position="336"/>
    </location>
</feature>
<evidence type="ECO:0000256" key="1">
    <source>
        <dbReference type="SAM" id="Coils"/>
    </source>
</evidence>
<reference evidence="6" key="1">
    <citation type="submission" date="2022-04" db="EMBL/GenBank/DDBJ databases">
        <title>Mucilaginibacter sp. RS28 isolated from freshwater.</title>
        <authorList>
            <person name="Ko S.-R."/>
        </authorList>
    </citation>
    <scope>NUCLEOTIDE SEQUENCE</scope>
    <source>
        <strain evidence="6">RS28</strain>
    </source>
</reference>
<feature type="transmembrane region" description="Helical" evidence="2">
    <location>
        <begin position="348"/>
        <end position="371"/>
    </location>
</feature>
<keyword evidence="3" id="KW-0732">Signal</keyword>
<dbReference type="EMBL" id="JALJEJ010000005">
    <property type="protein sequence ID" value="MCJ8210447.1"/>
    <property type="molecule type" value="Genomic_DNA"/>
</dbReference>
<feature type="domain" description="7TM-DISM receptor extracellular" evidence="4">
    <location>
        <begin position="194"/>
        <end position="398"/>
    </location>
</feature>
<evidence type="ECO:0000313" key="6">
    <source>
        <dbReference type="EMBL" id="MCJ8210447.1"/>
    </source>
</evidence>
<protein>
    <submittedName>
        <fullName evidence="6">Chromosome partitioning protein ParA</fullName>
    </submittedName>
</protein>
<feature type="transmembrane region" description="Helical" evidence="2">
    <location>
        <begin position="377"/>
        <end position="396"/>
    </location>
</feature>
<dbReference type="AlphaFoldDB" id="A0A9X1X387"/>
<gene>
    <name evidence="6" type="ORF">MUY27_12085</name>
</gene>
<dbReference type="Pfam" id="PF07695">
    <property type="entry name" value="7TMR-DISM_7TM"/>
    <property type="match status" value="1"/>
</dbReference>